<dbReference type="Gene3D" id="3.50.50.60">
    <property type="entry name" value="FAD/NAD(P)-binding domain"/>
    <property type="match status" value="1"/>
</dbReference>
<reference evidence="5 6" key="1">
    <citation type="submission" date="2024-06" db="EMBL/GenBank/DDBJ databases">
        <title>Complete genome of Phlyctema vagabunda strain 19-DSS-EL-015.</title>
        <authorList>
            <person name="Fiorenzani C."/>
        </authorList>
    </citation>
    <scope>NUCLEOTIDE SEQUENCE [LARGE SCALE GENOMIC DNA]</scope>
    <source>
        <strain evidence="5 6">19-DSS-EL-015</strain>
    </source>
</reference>
<evidence type="ECO:0000256" key="1">
    <source>
        <dbReference type="ARBA" id="ARBA00007992"/>
    </source>
</evidence>
<keyword evidence="3" id="KW-0503">Monooxygenase</keyword>
<comment type="similarity">
    <text evidence="1">Belongs to the paxM FAD-dependent monooxygenase family.</text>
</comment>
<comment type="caution">
    <text evidence="5">The sequence shown here is derived from an EMBL/GenBank/DDBJ whole genome shotgun (WGS) entry which is preliminary data.</text>
</comment>
<dbReference type="PANTHER" id="PTHR13789:SF309">
    <property type="entry name" value="PUTATIVE (AFU_ORTHOLOGUE AFUA_6G14510)-RELATED"/>
    <property type="match status" value="1"/>
</dbReference>
<keyword evidence="6" id="KW-1185">Reference proteome</keyword>
<feature type="region of interest" description="Disordered" evidence="4">
    <location>
        <begin position="385"/>
        <end position="407"/>
    </location>
</feature>
<protein>
    <submittedName>
        <fullName evidence="5">Salicylate hydroxylase (Salicylate 1-monooxygenase)</fullName>
    </submittedName>
</protein>
<dbReference type="InterPro" id="IPR036188">
    <property type="entry name" value="FAD/NAD-bd_sf"/>
</dbReference>
<organism evidence="5 6">
    <name type="scientific">Phlyctema vagabunda</name>
    <dbReference type="NCBI Taxonomy" id="108571"/>
    <lineage>
        <taxon>Eukaryota</taxon>
        <taxon>Fungi</taxon>
        <taxon>Dikarya</taxon>
        <taxon>Ascomycota</taxon>
        <taxon>Pezizomycotina</taxon>
        <taxon>Leotiomycetes</taxon>
        <taxon>Helotiales</taxon>
        <taxon>Dermateaceae</taxon>
        <taxon>Phlyctema</taxon>
    </lineage>
</organism>
<evidence type="ECO:0000313" key="5">
    <source>
        <dbReference type="EMBL" id="KAL3417409.1"/>
    </source>
</evidence>
<accession>A0ABR4P276</accession>
<dbReference type="EMBL" id="JBFCZG010000011">
    <property type="protein sequence ID" value="KAL3417409.1"/>
    <property type="molecule type" value="Genomic_DNA"/>
</dbReference>
<dbReference type="InterPro" id="IPR050493">
    <property type="entry name" value="FAD-dep_Monooxygenase_BioMet"/>
</dbReference>
<name>A0ABR4P276_9HELO</name>
<dbReference type="SUPFAM" id="SSF54373">
    <property type="entry name" value="FAD-linked reductases, C-terminal domain"/>
    <property type="match status" value="1"/>
</dbReference>
<evidence type="ECO:0000313" key="6">
    <source>
        <dbReference type="Proteomes" id="UP001629113"/>
    </source>
</evidence>
<dbReference type="PANTHER" id="PTHR13789">
    <property type="entry name" value="MONOOXYGENASE"/>
    <property type="match status" value="1"/>
</dbReference>
<dbReference type="PRINTS" id="PR00420">
    <property type="entry name" value="RNGMNOXGNASE"/>
</dbReference>
<evidence type="ECO:0000256" key="3">
    <source>
        <dbReference type="ARBA" id="ARBA00023033"/>
    </source>
</evidence>
<sequence length="439" mass="48813">MAEATPPRLKIAIIGAGIGGLTAAIAFLRHAPHIEIQIYEQATSLRAIGASIALGPNGLRTLEKLGVHNALEPEIAFRGPSGKPMIYRHWKTNEILSVDEHQNVSDWKHRTARFHRAHLQEALLQHVPPEKISLRKRARDVTVSDENVRVEFEDGDVIEVDILLGADGIHSKVRKNFAPEHQLNWTGWVPFRSVFDASLVEGIEDLPEDSTHWWGPDRNLFASRLGKNIFCIVGGYNDDPKNPDAIYKDAKWDGEGDINLLREYYKDWHPVIQKLVQATPSTRLHPNVSGSALPTWIFHERVTLIGDAAHTHGGAFAAGGSLAIDDAYAFYLAVSSAFPSGSAFTDKPTTQDIGRALRVYEKTRLPHVTKVLDMVRDQMLKKQLNGTAPGVGADEADDQLRKRAGGRADPSWIHEHNVEESFRAVLRDDARDELVPARL</sequence>
<evidence type="ECO:0000256" key="2">
    <source>
        <dbReference type="ARBA" id="ARBA00023002"/>
    </source>
</evidence>
<dbReference type="SUPFAM" id="SSF51905">
    <property type="entry name" value="FAD/NAD(P)-binding domain"/>
    <property type="match status" value="1"/>
</dbReference>
<gene>
    <name evidence="5" type="ORF">PVAG01_11409</name>
</gene>
<keyword evidence="2" id="KW-0560">Oxidoreductase</keyword>
<proteinExistence type="inferred from homology"/>
<evidence type="ECO:0000256" key="4">
    <source>
        <dbReference type="SAM" id="MobiDB-lite"/>
    </source>
</evidence>
<dbReference type="Proteomes" id="UP001629113">
    <property type="component" value="Unassembled WGS sequence"/>
</dbReference>